<sequence>MEELLSLTHATNGVVTDQSWSVLRYTPDNICNMVDRYSSGVCGVNICEENSGTPSCHCPPGFSVIDPDDKFGGCKPNFPLGCGVNDGSRNPEDLYDLKLISGLNFPFGDYEVFDPENQKLCEQSCLHDCSCTAAIFGGKKCWKKKMPLSYSRLEGGDGMCCWNNLLCK</sequence>
<feature type="domain" description="Apple" evidence="2">
    <location>
        <begin position="111"/>
        <end position="144"/>
    </location>
</feature>
<evidence type="ECO:0000259" key="2">
    <source>
        <dbReference type="Pfam" id="PF08276"/>
    </source>
</evidence>
<dbReference type="InterPro" id="IPR051343">
    <property type="entry name" value="G-type_lectin_kinases/EP1-like"/>
</dbReference>
<dbReference type="PANTHER" id="PTHR47976">
    <property type="entry name" value="G-TYPE LECTIN S-RECEPTOR-LIKE SERINE/THREONINE-PROTEIN KINASE SD2-5"/>
    <property type="match status" value="1"/>
</dbReference>
<proteinExistence type="predicted"/>
<organism evidence="3 4">
    <name type="scientific">Camellia sinensis</name>
    <name type="common">Tea plant</name>
    <name type="synonym">Thea sinensis</name>
    <dbReference type="NCBI Taxonomy" id="4442"/>
    <lineage>
        <taxon>Eukaryota</taxon>
        <taxon>Viridiplantae</taxon>
        <taxon>Streptophyta</taxon>
        <taxon>Embryophyta</taxon>
        <taxon>Tracheophyta</taxon>
        <taxon>Spermatophyta</taxon>
        <taxon>Magnoliopsida</taxon>
        <taxon>eudicotyledons</taxon>
        <taxon>Gunneridae</taxon>
        <taxon>Pentapetalae</taxon>
        <taxon>asterids</taxon>
        <taxon>Ericales</taxon>
        <taxon>Theaceae</taxon>
        <taxon>Camellia</taxon>
    </lineage>
</organism>
<evidence type="ECO:0000256" key="1">
    <source>
        <dbReference type="ARBA" id="ARBA00022729"/>
    </source>
</evidence>
<dbReference type="InterPro" id="IPR003609">
    <property type="entry name" value="Pan_app"/>
</dbReference>
<protein>
    <recommendedName>
        <fullName evidence="2">Apple domain-containing protein</fullName>
    </recommendedName>
</protein>
<reference evidence="4" key="1">
    <citation type="journal article" date="2020" name="Nat. Commun.">
        <title>Genome assembly of wild tea tree DASZ reveals pedigree and selection history of tea varieties.</title>
        <authorList>
            <person name="Zhang W."/>
            <person name="Zhang Y."/>
            <person name="Qiu H."/>
            <person name="Guo Y."/>
            <person name="Wan H."/>
            <person name="Zhang X."/>
            <person name="Scossa F."/>
            <person name="Alseekh S."/>
            <person name="Zhang Q."/>
            <person name="Wang P."/>
            <person name="Xu L."/>
            <person name="Schmidt M.H."/>
            <person name="Jia X."/>
            <person name="Li D."/>
            <person name="Zhu A."/>
            <person name="Guo F."/>
            <person name="Chen W."/>
            <person name="Ni D."/>
            <person name="Usadel B."/>
            <person name="Fernie A.R."/>
            <person name="Wen W."/>
        </authorList>
    </citation>
    <scope>NUCLEOTIDE SEQUENCE [LARGE SCALE GENOMIC DNA]</scope>
    <source>
        <strain evidence="4">cv. G240</strain>
    </source>
</reference>
<dbReference type="PANTHER" id="PTHR47976:SF15">
    <property type="entry name" value="G-TYPE LECTIN S-RECEPTOR-LIKE SERINE_THREONINE-PROTEIN KINASE RLK1"/>
    <property type="match status" value="1"/>
</dbReference>
<dbReference type="Pfam" id="PF08276">
    <property type="entry name" value="PAN_2"/>
    <property type="match status" value="1"/>
</dbReference>
<keyword evidence="4" id="KW-1185">Reference proteome</keyword>
<reference evidence="3 4" key="2">
    <citation type="submission" date="2020-07" db="EMBL/GenBank/DDBJ databases">
        <title>Genome assembly of wild tea tree DASZ reveals pedigree and selection history of tea varieties.</title>
        <authorList>
            <person name="Zhang W."/>
        </authorList>
    </citation>
    <scope>NUCLEOTIDE SEQUENCE [LARGE SCALE GENOMIC DNA]</scope>
    <source>
        <strain evidence="4">cv. G240</strain>
        <tissue evidence="3">Leaf</tissue>
    </source>
</reference>
<keyword evidence="1" id="KW-0732">Signal</keyword>
<accession>A0A7J7HDR6</accession>
<comment type="caution">
    <text evidence="3">The sequence shown here is derived from an EMBL/GenBank/DDBJ whole genome shotgun (WGS) entry which is preliminary data.</text>
</comment>
<evidence type="ECO:0000313" key="4">
    <source>
        <dbReference type="Proteomes" id="UP000593564"/>
    </source>
</evidence>
<evidence type="ECO:0000313" key="3">
    <source>
        <dbReference type="EMBL" id="KAF5950044.1"/>
    </source>
</evidence>
<dbReference type="AlphaFoldDB" id="A0A7J7HDR6"/>
<name>A0A7J7HDR6_CAMSI</name>
<dbReference type="EMBL" id="JACBKZ010000005">
    <property type="protein sequence ID" value="KAF5950044.1"/>
    <property type="molecule type" value="Genomic_DNA"/>
</dbReference>
<dbReference type="Proteomes" id="UP000593564">
    <property type="component" value="Unassembled WGS sequence"/>
</dbReference>
<gene>
    <name evidence="3" type="ORF">HYC85_012037</name>
</gene>